<accession>A0A6C0KT38</accession>
<sequence>MEKSPKSPKSPKKQVATYIISAHGTMLTSILGRPQTKKYFAITIPENVELYTHETLGKCIPMYKTETDLICKNYKEHLQSSLSPAFKFSHEHGEVNKFPELFFTPDGNTPSHFYTGITHCIPEALRTTSSRKKEIIYNIDAKNTKDCACSSIVSNSINLPYDCEKKYSHYYKEQLRGYKYDPNSNTSKCGPILMSEAVKVIKAHCDTYYEPNCVIKIYIFSCLVETDLKTLIDGYKRSYNYTKQVATPYYKPPQDALTRDTALVCSPLNSSPSCISKRPPTYNPEPTSVRLVTPDTILSPNSVRLLPLSSALPPNNVRLLPLSSTLPQSVKQINPITRLKDLISLPIVLPEAPTFEPPIIYSQSKVNLNNFYYEVSEPKNNALTKVVLTNYVENLSDFKALPLIKSHLSKHRFSIESKKFDFITYKDAYMEFTSEQHAKLYGPRHKRIEQLQKKHRALSRSDNLGFYLMNAISKIRAERGDDIDILPEFNTINFVRPFTKNVTDSELVDNELTTRVYYELKKLIALEKAKKLGEGRRIKKTLRKKYKKPKKTKHIRRRRFTHNLTSKKHTKK</sequence>
<dbReference type="AlphaFoldDB" id="A0A6C0KT38"/>
<proteinExistence type="predicted"/>
<evidence type="ECO:0000313" key="1">
    <source>
        <dbReference type="EMBL" id="QHU19910.1"/>
    </source>
</evidence>
<dbReference type="EMBL" id="MN740958">
    <property type="protein sequence ID" value="QHU19910.1"/>
    <property type="molecule type" value="Genomic_DNA"/>
</dbReference>
<organism evidence="1">
    <name type="scientific">viral metagenome</name>
    <dbReference type="NCBI Taxonomy" id="1070528"/>
    <lineage>
        <taxon>unclassified sequences</taxon>
        <taxon>metagenomes</taxon>
        <taxon>organismal metagenomes</taxon>
    </lineage>
</organism>
<name>A0A6C0KT38_9ZZZZ</name>
<reference evidence="1" key="1">
    <citation type="journal article" date="2020" name="Nature">
        <title>Giant virus diversity and host interactions through global metagenomics.</title>
        <authorList>
            <person name="Schulz F."/>
            <person name="Roux S."/>
            <person name="Paez-Espino D."/>
            <person name="Jungbluth S."/>
            <person name="Walsh D.A."/>
            <person name="Denef V.J."/>
            <person name="McMahon K.D."/>
            <person name="Konstantinidis K.T."/>
            <person name="Eloe-Fadrosh E.A."/>
            <person name="Kyrpides N.C."/>
            <person name="Woyke T."/>
        </authorList>
    </citation>
    <scope>NUCLEOTIDE SEQUENCE</scope>
    <source>
        <strain evidence="1">GVMAG-S-3300013014-113</strain>
    </source>
</reference>
<protein>
    <submittedName>
        <fullName evidence="1">Uncharacterized protein</fullName>
    </submittedName>
</protein>